<name>A0A7W7RRY6_9ACTN</name>
<dbReference type="InterPro" id="IPR051610">
    <property type="entry name" value="GPI/OXD"/>
</dbReference>
<keyword evidence="5" id="KW-1185">Reference proteome</keyword>
<evidence type="ECO:0000256" key="2">
    <source>
        <dbReference type="SAM" id="MobiDB-lite"/>
    </source>
</evidence>
<dbReference type="InterPro" id="IPR013096">
    <property type="entry name" value="Cupin_2"/>
</dbReference>
<sequence>MTIISQLDYVPFPADPHNYKPGSRYSLVLDPVRPDGAYVKGLVLNFEHLASGEVIPIHVHTNEEVLIIDEGEVEAYYDGEWQPVGPGAVILVPPGVAHGFRNKSGGRVKLHAVFAGHVVGTQLLERSPAPGTENEPPPPPYLIDFRESPGA</sequence>
<dbReference type="Pfam" id="PF07883">
    <property type="entry name" value="Cupin_2"/>
    <property type="match status" value="1"/>
</dbReference>
<dbReference type="AlphaFoldDB" id="A0A7W7RRY6"/>
<evidence type="ECO:0000259" key="3">
    <source>
        <dbReference type="Pfam" id="PF07883"/>
    </source>
</evidence>
<comment type="caution">
    <text evidence="4">The sequence shown here is derived from an EMBL/GenBank/DDBJ whole genome shotgun (WGS) entry which is preliminary data.</text>
</comment>
<dbReference type="GO" id="GO:0051213">
    <property type="term" value="F:dioxygenase activity"/>
    <property type="evidence" value="ECO:0007669"/>
    <property type="project" value="UniProtKB-KW"/>
</dbReference>
<accession>A0A7W7RRY6</accession>
<protein>
    <submittedName>
        <fullName evidence="4">Quercetin dioxygenase-like cupin family protein</fullName>
    </submittedName>
</protein>
<dbReference type="RefSeq" id="WP_184753527.1">
    <property type="nucleotide sequence ID" value="NZ_BAABEK010000075.1"/>
</dbReference>
<dbReference type="InterPro" id="IPR014710">
    <property type="entry name" value="RmlC-like_jellyroll"/>
</dbReference>
<dbReference type="Gene3D" id="2.60.120.10">
    <property type="entry name" value="Jelly Rolls"/>
    <property type="match status" value="1"/>
</dbReference>
<feature type="domain" description="Cupin type-2" evidence="3">
    <location>
        <begin position="46"/>
        <end position="114"/>
    </location>
</feature>
<dbReference type="GO" id="GO:0046872">
    <property type="term" value="F:metal ion binding"/>
    <property type="evidence" value="ECO:0007669"/>
    <property type="project" value="UniProtKB-KW"/>
</dbReference>
<proteinExistence type="predicted"/>
<dbReference type="SUPFAM" id="SSF51182">
    <property type="entry name" value="RmlC-like cupins"/>
    <property type="match status" value="1"/>
</dbReference>
<dbReference type="Proteomes" id="UP000534286">
    <property type="component" value="Unassembled WGS sequence"/>
</dbReference>
<organism evidence="4 5">
    <name type="scientific">Streptosporangium album</name>
    <dbReference type="NCBI Taxonomy" id="47479"/>
    <lineage>
        <taxon>Bacteria</taxon>
        <taxon>Bacillati</taxon>
        <taxon>Actinomycetota</taxon>
        <taxon>Actinomycetes</taxon>
        <taxon>Streptosporangiales</taxon>
        <taxon>Streptosporangiaceae</taxon>
        <taxon>Streptosporangium</taxon>
    </lineage>
</organism>
<dbReference type="PANTHER" id="PTHR35848">
    <property type="entry name" value="OXALATE-BINDING PROTEIN"/>
    <property type="match status" value="1"/>
</dbReference>
<evidence type="ECO:0000313" key="5">
    <source>
        <dbReference type="Proteomes" id="UP000534286"/>
    </source>
</evidence>
<gene>
    <name evidence="4" type="ORF">FHR32_001405</name>
</gene>
<dbReference type="PANTHER" id="PTHR35848:SF6">
    <property type="entry name" value="CUPIN TYPE-2 DOMAIN-CONTAINING PROTEIN"/>
    <property type="match status" value="1"/>
</dbReference>
<feature type="region of interest" description="Disordered" evidence="2">
    <location>
        <begin position="126"/>
        <end position="151"/>
    </location>
</feature>
<keyword evidence="4" id="KW-0223">Dioxygenase</keyword>
<reference evidence="4 5" key="1">
    <citation type="submission" date="2020-08" db="EMBL/GenBank/DDBJ databases">
        <title>Sequencing the genomes of 1000 actinobacteria strains.</title>
        <authorList>
            <person name="Klenk H.-P."/>
        </authorList>
    </citation>
    <scope>NUCLEOTIDE SEQUENCE [LARGE SCALE GENOMIC DNA]</scope>
    <source>
        <strain evidence="4 5">DSM 43023</strain>
    </source>
</reference>
<evidence type="ECO:0000313" key="4">
    <source>
        <dbReference type="EMBL" id="MBB4937100.1"/>
    </source>
</evidence>
<keyword evidence="1" id="KW-0479">Metal-binding</keyword>
<evidence type="ECO:0000256" key="1">
    <source>
        <dbReference type="ARBA" id="ARBA00022723"/>
    </source>
</evidence>
<keyword evidence="4" id="KW-0560">Oxidoreductase</keyword>
<dbReference type="InterPro" id="IPR011051">
    <property type="entry name" value="RmlC_Cupin_sf"/>
</dbReference>
<dbReference type="EMBL" id="JACHJU010000001">
    <property type="protein sequence ID" value="MBB4937100.1"/>
    <property type="molecule type" value="Genomic_DNA"/>
</dbReference>